<evidence type="ECO:0000313" key="14">
    <source>
        <dbReference type="EMBL" id="TDH06436.1"/>
    </source>
</evidence>
<feature type="domain" description="Ig-like" evidence="13">
    <location>
        <begin position="1230"/>
        <end position="1288"/>
    </location>
</feature>
<feature type="domain" description="Ig-like" evidence="13">
    <location>
        <begin position="2512"/>
        <end position="2601"/>
    </location>
</feature>
<evidence type="ECO:0000256" key="12">
    <source>
        <dbReference type="SAM" id="SignalP"/>
    </source>
</evidence>
<feature type="compositionally biased region" description="Basic and acidic residues" evidence="11">
    <location>
        <begin position="4964"/>
        <end position="4998"/>
    </location>
</feature>
<dbReference type="GO" id="GO:0005737">
    <property type="term" value="C:cytoplasm"/>
    <property type="evidence" value="ECO:0007669"/>
    <property type="project" value="UniProtKB-SubCell"/>
</dbReference>
<dbReference type="Proteomes" id="UP000295070">
    <property type="component" value="Chromosome 11"/>
</dbReference>
<dbReference type="GO" id="GO:0005634">
    <property type="term" value="C:nucleus"/>
    <property type="evidence" value="ECO:0007669"/>
    <property type="project" value="UniProtKB-SubCell"/>
</dbReference>
<gene>
    <name evidence="14" type="ORF">EPR50_G00113240</name>
</gene>
<dbReference type="SUPFAM" id="SSF48726">
    <property type="entry name" value="Immunoglobulin"/>
    <property type="match status" value="37"/>
</dbReference>
<sequence length="5032" mass="554800">MLIYFVLWILLSVLLNIFLTERCSTTITTVEEQEETYYTGVQLPQKTKTLELKPEPKRYSSSLEKKKEKPVFLSQLAPAAVTSGETARFTVKVSGLPKPTVQWSHNGKVIKSSSIYKLIEMKEEYTLIITQVTSEYEGEYSCTATNRFGQTTCTTYLEVKKKDVSQAEKWVEKMFKVTGQPPTFTVQIQPVRCSEGGEVSFNYKASGDPIPDVKWFKGAFQIQPSRNCIVIANPDGSGVINIKSVKQEDSGLYTCKASNQFGEASCSAELVVFRESASVSRKQEHVTMVQKKGYKVTTTEQATESRLYQVSLPGQDRSDQMVYTIGTEDRQIIPSEQVGSLRELDISAATIHREQLTHQAAVLQSHEMEERVSVVPTHPPQVSAVPVKQLHVTAFTSSVEESQDFTEQHCDRIQSPEVIELQAAREKRSMVMSAVAEELTTLSTVSTEPLSDRKSAKVTPTSEPKHLVSGHQVESQLPFLKEQSQDIPKPQEEKGYKVKEGVKILYSVQSAEKRVLAEGHTTELGTADSAVKSSVGKEKHRPVLASVSESKQTLSKETKFSLQRPVEETAHLCKDKMMKVALTAEEKQMLQAEPTQQLPSLDSAMSIQSQVEGEQLLHLQVITDQDLLPSEKGFTCEKPEPEQAGVRKSPTLLYSVSQDEQRTVVCEDTSEFEAKASTMTIQPQKEAPTLLHLQSTQPVEALPKEGILLIEKPDQQVAAQKQEKTRSHAATSEERRELTADYHTELDLSVTGSQSQLRTEPRPQNILQLSFQPMQLPKETPVTTDMKQQRALVQKEDRLNLMHVTSVADSQALEEGHTESLTAVDKFTCQMAVEPKLPTEPIQIEEKEISTESSILLQAAEQDFAVQIQEGQSVRQSIVMDEKRVLTGELSQVITKSESTKVGITTQPKLSLLASESKDTTPLPKEMTFVIQIPKPFSLNIRNQLRDALQSAVASDQPVLLADVVGRLQAVEVQEVKVQREPKRAMFTYLITTTGAPMEITLAFEGKYPQTADLRTELQAAFHSIVYQEAHVLTSEQPGTMQLDKPQRAQVTSTHSKQMLSSMVETVSVAESAVDFTAVKSQAAALKTESKMAVECAAAEQQVVVQESKAAKMEQSISAQVQISTESHMAFEQSVQVSKQEVRSVKVKGRERDVGAAMVTTTLPPTTVPTEQVDISFHKEHREEFFKEEITVSRPEQREYPVIVTSLEDVSIDEDSKITFSTTIKYVTKVNWFFNGQLVKSGKEFKCSKDHDTYTLVINKVVKERHQGEYVCEAENEAGRTTTSSRLTVVSRVPPVFRQKITPLEINIGGQAKFECEIEEAPSVTFKWYKSGIEIKQNEKYRILSRLTSSSLELMNPIKADSSEYTCKASNKHGTDSCTASLIVTELYPPVFVSQPDPMTLYVGKQAVLQCLLTGSSPMEVVWHKDNIAISSEGNYVMKCEKNKYSLHIKSLELTDQGVYLCKASNRVGTATFTTELKVIKKPSFVKTIEPASAAVNDPLRLECQVDEDTGVTVTWTRDGKKVHLSLECKMSFEDKVAVVEIPKSKLKDSGKYVCTATNEAGSSSCEAVVTVQEPPIFVKKMEPKITWKQGIAARLQCSVKGSPELHIHWFWNERELGDGDKYKISFKNGVASLEIMNLVVTDSGSYTCEVSNNAGSESCNTLIAVKEPPSIRKELQTVEAVKGTATQLECEITGTAPFEISWLKNKKAISSDQKYKIIAQDSLSRLEIQTFESADVGDYQCVISNDVGKVSTKAQAKLKEPPTFSKRVESATAVKGNTVKLQGTVKGSAPISVKWMKDSETLRDDDPNIKMVFENNVACLSITTVAISHGGKYSCQAENEAGQQKCEATLTVQEPARIVEPAESISVTAGDSATLECTISGSPDLKVKWFKDGKEMISGRKYKMTLKDNIASMKILTAERGDTSEYKMEVSNKVGKDQCTCSVTILDRIMPPTFTKSLKRVDGNIGNDVSMDCKMSGSQPMTIAWFKDDQEIMSGSKFQPEFKDSSATLRIIQLEKADSGVYKCRATNSAGFKETSGTLYVKEPPVFTAKSDNQDVIPGTTVCFKTAFTGTAPLAVKWFREEKEIITGGSYFIKKDASSSSLELHSVKPNDSAKYTCQVSNDAGKVDCTAVLFVKEPPTFVRKLEATKLVTSGDSAKLECKVTGSPVITFKWFKDEMEISSSPKYTMSLIDLVASLEIANCAVEDSGDYVCVASSEAGSDRCSSTVTVKESPLFVRSLEPKDVVKGSEMLLEGQVSGSAPFTVSFYKNTKLIRNDKRHRITVKDELIALQVLAVEAGDVGLYQCTVENEVGRASCDCQVTLKEPPSFVKKLQNLSSLVGSEVSLQCTLKGSEPMTVSWTKDNYELKEAENIQISYENNTALLHFTNLQSKHDGKYSCQAQNQAGSQTCSAVLTVKEAAKVTEEAKSVSVTQGDPATLEVRFLGTKPLKARWLKAGKELTSGQRYKIHGTDTSSVLKIIKTEKSDSSDYTFEVSNDAGQSSCEATLTILEPPKFTRTPARVSVVRPGQNKMFECQVTGTPEIDIYWFREGSEISPSDRYKMAFVNSVATLEVCGTDIKDSGLYYCEARNEAGSESCSTELKVKEPPSFIRELAPSDVVKGSTACFECQVAGTGPFEITWHKDAKEIKPSAKHGFSQIGDTVGLDVHKCDAVDVGEYQCTVANEVGSCTCKTTLNLKEPPQITEKPEVIKVTVGDPVSLDCKVTGSPELKVKWMKDGRELQSIRQHKLIFENNISSLRVQSAQKEDEGEYVFEVANHISSCTCKVKVIVLEQVIAPSFIKPLVDMQEILGSFVQICCKISGSLPISVEWQKDGTKISSGVKHKLIQQDNNVSIEIEQLERSDAGSYSCKLTNAAGSCNCSGSLMVKEPPSFVTLPESQAALPNGTVRFKGTFKGTPPFTVKWFKDKTELMTGPTCFTGLEGLSCFLELYSVGVTQSGVYSCQVSNDAGSVRCSADLTVKEPPEFLLKLPATKFVKQGESLRLECKVSGTVPLKMTWYKHDTKVTDGGNYRTSFVDSVAVLELLRTSFDDDGVYTCEAQNDAGSVSCSTTLTVKDPPSFVKIPQPVEGLKGKDVSLYCEMSGTAPFQITWFKDRKPLMESRKFKMVSEGSSATLHIIGIEPSDAGEYECKVSNSVGSDTCQTSVKLREPPSFVKKLSNMTVILGEEVTLVATVKGSEPITVSWVQDKDHILRDGDNRKITFENNMVALKVFKADATTAGKYTCQLRNDAGSVECFANLTVLEPAKIVDKPDALSVTAGDMAALEVKVCGTPALIPKWFKDGVELASGRKYKISFSQMISSLNVLSAEKVDSGEYTFEVMNEVGKDLSKINLTVLDKIVPPTFSRKLKDCNTIFGTAGEMECKVSGSPPFTISWYHDGEEIQSGPNYEISFSNNSCTLKVSTLKLSDSGVYKCKAVNKAGSSETTASLVVKEPPSFVVPLQPVDAMPGSNVTFSAMVKGSAPLKLKWFRGTKEILPGRGCNFSLKDNQVLLELLSVDRSHAGEYTCQIINDAGKESCPVNLTVKEPATFSKKLKNVSVEKGKPLTLECLYTGTPKITVSWYKDDQQIFASYKHNITTTESSCILECLSTDDKDTAGKYSCQVSNDAGKDTCDATVSILEPPYFVESLEPMEVTSGDSVCLKCQVAGTPEIKVAWFKADGKIRSSPTCRLEYTKGVACLKLSKSTKADIGEYTCRAENQIGSASSTCRLSVAEAKTPPSFPKKITSLQQTEGQPVRFECRVAGSSPVDVVWLKDGKPLLPGDDFSTLYDDNTAALQIARGEMRHSGEYTCVATNSVGSASCRAKLTLQEPRYPPAFDRKLSPQEVTVGDSIELECHMTGSAPIKVTWSKDHKDIRTGGNYKMSCVDNTPHLSILKADKADTGRYFCHASNDMGKDSCSSDITVKERKNPPVFTKKPSEHMEDTEGKLVKLESRVSGSQPIAVSWFKDDEEIRSSDRYDVSFKSNVAVLCIKSSRVADSGRYSCRAANEAGETSCEVTVGISESKKPPVFDVPLKPLTVAEGDKLSLRCHVCGSPPLKIQWMKDRKDLTAAGSTAISFSDGTACLEISAASRHDAGDYLCKATNDAGSEFCKAKVTVQEKPGAAPAPAEAPAAAPTKKLENLFFIEEPRTTHVTEKGTATFIAKVGGEPIPSVKWMKGKWRQITHGGRISIEQKGSESKLEIREVTKSDSGQYRCVAANKHGEIESSADMHVDEKKEAALLEGDLRAKLKKTPSKQKSPQEEKDIDIVELLRNVDPKEYEKYARMYGITDYRGLLQAIEQLKKEKAEESGRPEVERGDRESDEDMARLVADLQKRMERTEPVTVVKDISDQSVFANKEAEFECEVKINYPEITLSWYKGTQKLDTGDKYDISIIGDRHLLRIRRCTPADQGNYRVVCGPHISSAKLVVTEAEVEKHLQDTSGKEGQACSLSCQLSVPNVEAQWFKNGKRLEMKGRYASQVKHKVQKLVITDLRSEDQGRYSCRYQNLESSADLWVEAEQIHFTKRIHNIEVNERQSATFECEVSFDNAIVSWYKDTWELRESPKYNFTSEGRRHFMVIRNVAVEDEGVYSVIVRLEPRGEAKSTAELYLSGKDVPDSSVQRPEVPSSVAIQEKFESWTEETVTQQVSTAKAARVAVEEKVETKKVELREELPTKVAEKKPEEKPTAAVKEPLPPKVPEVRKPVEEKIPAVSVPEKKVPVAKEPEEVKKPAAAPSPPAEKPGVPKKDEPKPQVPAEPKKVAPAAKPEPEAKPKPKAEPESKPKPTPAPKAVPEAKPAAKVEPESEVKPAALKKPETLPSKVPVEEKSPELPKAAKKPEAAIVPPKEEPTKKDRALKPKPKLVPEAVPEQIPQKVFEELVVSETEAERQPDKIPQAVPPRKAEVKEKTPERVVEKVPAPERTLEETPKRVPEKLPEKVPERPLEKKLAEKALPERMPVKVPPKVSADETPEEVKPELVSKKQTEKISVDKRPEKLPEVKAKREAEETLPEGTSEADFHSFYLSLCLLLACELSATVQSQ</sequence>
<feature type="domain" description="Ig-like" evidence="13">
    <location>
        <begin position="4513"/>
        <end position="4605"/>
    </location>
</feature>
<comment type="similarity">
    <text evidence="3">Belongs to the protein kinase superfamily. CAMK Ser/Thr protein kinase family.</text>
</comment>
<evidence type="ECO:0000256" key="2">
    <source>
        <dbReference type="ARBA" id="ARBA00004496"/>
    </source>
</evidence>
<feature type="domain" description="Ig-like" evidence="13">
    <location>
        <begin position="2981"/>
        <end position="3070"/>
    </location>
</feature>
<evidence type="ECO:0000256" key="7">
    <source>
        <dbReference type="ARBA" id="ARBA00022840"/>
    </source>
</evidence>
<feature type="compositionally biased region" description="Basic and acidic residues" evidence="11">
    <location>
        <begin position="4297"/>
        <end position="4314"/>
    </location>
</feature>
<feature type="compositionally biased region" description="Basic and acidic residues" evidence="11">
    <location>
        <begin position="4670"/>
        <end position="4679"/>
    </location>
</feature>
<feature type="domain" description="Ig-like" evidence="13">
    <location>
        <begin position="3926"/>
        <end position="4015"/>
    </location>
</feature>
<feature type="domain" description="Ig-like" evidence="13">
    <location>
        <begin position="70"/>
        <end position="165"/>
    </location>
</feature>
<feature type="domain" description="Ig-like" evidence="13">
    <location>
        <begin position="2233"/>
        <end position="2321"/>
    </location>
</feature>
<protein>
    <recommendedName>
        <fullName evidence="13">Ig-like domain-containing protein</fullName>
    </recommendedName>
</protein>
<feature type="chain" id="PRO_5019770003" description="Ig-like domain-containing protein" evidence="12">
    <location>
        <begin position="25"/>
        <end position="5032"/>
    </location>
</feature>
<comment type="subcellular location">
    <subcellularLocation>
        <location evidence="2">Cytoplasm</location>
    </subcellularLocation>
    <subcellularLocation>
        <location evidence="1">Nucleus</location>
    </subcellularLocation>
</comment>
<dbReference type="InterPro" id="IPR013098">
    <property type="entry name" value="Ig_I-set"/>
</dbReference>
<feature type="domain" description="Ig-like" evidence="13">
    <location>
        <begin position="3830"/>
        <end position="3918"/>
    </location>
</feature>
<dbReference type="InterPro" id="IPR003599">
    <property type="entry name" value="Ig_sub"/>
</dbReference>
<feature type="domain" description="Ig-like" evidence="13">
    <location>
        <begin position="2888"/>
        <end position="2976"/>
    </location>
</feature>
<feature type="domain" description="Ig-like" evidence="13">
    <location>
        <begin position="2326"/>
        <end position="2414"/>
    </location>
</feature>
<keyword evidence="10" id="KW-0393">Immunoglobulin domain</keyword>
<feature type="domain" description="Ig-like" evidence="13">
    <location>
        <begin position="2045"/>
        <end position="2134"/>
    </location>
</feature>
<feature type="compositionally biased region" description="Basic and acidic residues" evidence="11">
    <location>
        <begin position="721"/>
        <end position="738"/>
    </location>
</feature>
<feature type="compositionally biased region" description="Basic and acidic residues" evidence="11">
    <location>
        <begin position="4838"/>
        <end position="4849"/>
    </location>
</feature>
<feature type="domain" description="Ig-like" evidence="13">
    <location>
        <begin position="3358"/>
        <end position="3446"/>
    </location>
</feature>
<feature type="domain" description="Ig-like" evidence="13">
    <location>
        <begin position="1389"/>
        <end position="1480"/>
    </location>
</feature>
<dbReference type="GO" id="GO:0005524">
    <property type="term" value="F:ATP binding"/>
    <property type="evidence" value="ECO:0007669"/>
    <property type="project" value="UniProtKB-KW"/>
</dbReference>
<evidence type="ECO:0000256" key="1">
    <source>
        <dbReference type="ARBA" id="ARBA00004123"/>
    </source>
</evidence>
<feature type="domain" description="Ig-like" evidence="13">
    <location>
        <begin position="1670"/>
        <end position="1760"/>
    </location>
</feature>
<keyword evidence="6" id="KW-0547">Nucleotide-binding</keyword>
<evidence type="ECO:0000259" key="13">
    <source>
        <dbReference type="PROSITE" id="PS50835"/>
    </source>
</evidence>
<dbReference type="GO" id="GO:0003007">
    <property type="term" value="P:heart morphogenesis"/>
    <property type="evidence" value="ECO:0007669"/>
    <property type="project" value="UniProtKB-ARBA"/>
</dbReference>
<dbReference type="FunFam" id="2.60.40.10:FF:002522">
    <property type="entry name" value="Titin b"/>
    <property type="match status" value="1"/>
</dbReference>
<evidence type="ECO:0000256" key="10">
    <source>
        <dbReference type="ARBA" id="ARBA00023319"/>
    </source>
</evidence>
<dbReference type="InterPro" id="IPR036179">
    <property type="entry name" value="Ig-like_dom_sf"/>
</dbReference>
<dbReference type="FunFam" id="2.60.40.10:FF:001342">
    <property type="entry name" value="titin isoform X1"/>
    <property type="match status" value="1"/>
</dbReference>
<feature type="compositionally biased region" description="Basic and acidic residues" evidence="11">
    <location>
        <begin position="4760"/>
        <end position="4776"/>
    </location>
</feature>
<dbReference type="InterPro" id="IPR040849">
    <property type="entry name" value="MyBP-C_THB"/>
</dbReference>
<feature type="compositionally biased region" description="Basic and acidic residues" evidence="11">
    <location>
        <begin position="4790"/>
        <end position="4800"/>
    </location>
</feature>
<dbReference type="FunFam" id="2.60.40.10:FF:000022">
    <property type="entry name" value="Cardiac titin"/>
    <property type="match status" value="26"/>
</dbReference>
<proteinExistence type="inferred from homology"/>
<dbReference type="InterPro" id="IPR013106">
    <property type="entry name" value="Ig_V-set"/>
</dbReference>
<reference evidence="14 15" key="1">
    <citation type="submission" date="2019-01" db="EMBL/GenBank/DDBJ databases">
        <title>A chromosome-scale genome assembly of the yellow perch, Perca flavescens.</title>
        <authorList>
            <person name="Feron R."/>
            <person name="Morvezen R."/>
            <person name="Bestin A."/>
            <person name="Haffray P."/>
            <person name="Klopp C."/>
            <person name="Zahm M."/>
            <person name="Cabau C."/>
            <person name="Roques C."/>
            <person name="Donnadieu C."/>
            <person name="Bouchez O."/>
            <person name="Christie M."/>
            <person name="Larson W."/>
            <person name="Guiguen Y."/>
        </authorList>
    </citation>
    <scope>NUCLEOTIDE SEQUENCE [LARGE SCALE GENOMIC DNA]</scope>
    <source>
        <strain evidence="14">YP-PL-M2</strain>
        <tissue evidence="14">Blood</tissue>
    </source>
</reference>
<feature type="domain" description="Ig-like" evidence="13">
    <location>
        <begin position="2699"/>
        <end position="2787"/>
    </location>
</feature>
<feature type="domain" description="Ig-like" evidence="13">
    <location>
        <begin position="2139"/>
        <end position="2228"/>
    </location>
</feature>
<dbReference type="FunFam" id="2.60.40.10:FF:000425">
    <property type="entry name" value="Myosin light chain kinase"/>
    <property type="match status" value="1"/>
</dbReference>
<organism evidence="14 15">
    <name type="scientific">Perca flavescens</name>
    <name type="common">American yellow perch</name>
    <name type="synonym">Morone flavescens</name>
    <dbReference type="NCBI Taxonomy" id="8167"/>
    <lineage>
        <taxon>Eukaryota</taxon>
        <taxon>Metazoa</taxon>
        <taxon>Chordata</taxon>
        <taxon>Craniata</taxon>
        <taxon>Vertebrata</taxon>
        <taxon>Euteleostomi</taxon>
        <taxon>Actinopterygii</taxon>
        <taxon>Neopterygii</taxon>
        <taxon>Teleostei</taxon>
        <taxon>Neoteleostei</taxon>
        <taxon>Acanthomorphata</taxon>
        <taxon>Eupercaria</taxon>
        <taxon>Perciformes</taxon>
        <taxon>Percoidei</taxon>
        <taxon>Percidae</taxon>
        <taxon>Percinae</taxon>
        <taxon>Perca</taxon>
    </lineage>
</organism>
<dbReference type="FunFam" id="2.60.40.10:FF:000800">
    <property type="entry name" value="Cardiac titin"/>
    <property type="match status" value="1"/>
</dbReference>
<keyword evidence="4" id="KW-0963">Cytoplasm</keyword>
<evidence type="ECO:0000256" key="9">
    <source>
        <dbReference type="ARBA" id="ARBA00023242"/>
    </source>
</evidence>
<feature type="domain" description="Ig-like" evidence="13">
    <location>
        <begin position="1856"/>
        <end position="1945"/>
    </location>
</feature>
<feature type="domain" description="Ig-like" evidence="13">
    <location>
        <begin position="1483"/>
        <end position="1571"/>
    </location>
</feature>
<dbReference type="InterPro" id="IPR013783">
    <property type="entry name" value="Ig-like_fold"/>
</dbReference>
<dbReference type="FunFam" id="2.60.40.10:FF:000107">
    <property type="entry name" value="Myosin, light chain kinase a"/>
    <property type="match status" value="4"/>
</dbReference>
<keyword evidence="5" id="KW-0677">Repeat</keyword>
<keyword evidence="7" id="KW-0067">ATP-binding</keyword>
<dbReference type="FunFam" id="2.60.40.10:FF:001272">
    <property type="entry name" value="titin isoform X1"/>
    <property type="match status" value="1"/>
</dbReference>
<feature type="domain" description="Ig-like" evidence="13">
    <location>
        <begin position="2795"/>
        <end position="2883"/>
    </location>
</feature>
<feature type="region of interest" description="Disordered" evidence="11">
    <location>
        <begin position="4875"/>
        <end position="5006"/>
    </location>
</feature>
<keyword evidence="8" id="KW-1015">Disulfide bond</keyword>
<dbReference type="FunFam" id="2.60.40.10:FF:000050">
    <property type="entry name" value="Titin isoform B"/>
    <property type="match status" value="1"/>
</dbReference>
<feature type="domain" description="Ig-like" evidence="13">
    <location>
        <begin position="4126"/>
        <end position="4226"/>
    </location>
</feature>
<feature type="domain" description="Ig-like" evidence="13">
    <location>
        <begin position="1763"/>
        <end position="1852"/>
    </location>
</feature>
<evidence type="ECO:0000256" key="6">
    <source>
        <dbReference type="ARBA" id="ARBA00022741"/>
    </source>
</evidence>
<feature type="domain" description="Ig-like" evidence="13">
    <location>
        <begin position="2606"/>
        <end position="2694"/>
    </location>
</feature>
<feature type="region of interest" description="Disordered" evidence="11">
    <location>
        <begin position="4297"/>
        <end position="4318"/>
    </location>
</feature>
<dbReference type="PROSITE" id="PS50835">
    <property type="entry name" value="IG_LIKE"/>
    <property type="match status" value="37"/>
</dbReference>
<dbReference type="Gene3D" id="2.60.40.10">
    <property type="entry name" value="Immunoglobulins"/>
    <property type="match status" value="37"/>
</dbReference>
<dbReference type="GO" id="GO:0060298">
    <property type="term" value="P:positive regulation of sarcomere organization"/>
    <property type="evidence" value="ECO:0007669"/>
    <property type="project" value="UniProtKB-ARBA"/>
</dbReference>
<dbReference type="GO" id="GO:0045989">
    <property type="term" value="P:positive regulation of striated muscle contraction"/>
    <property type="evidence" value="ECO:0007669"/>
    <property type="project" value="UniProtKB-ARBA"/>
</dbReference>
<feature type="domain" description="Ig-like" evidence="13">
    <location>
        <begin position="3168"/>
        <end position="3257"/>
    </location>
</feature>
<dbReference type="PANTHER" id="PTHR47633:SF13">
    <property type="entry name" value="MYOPALLADIN"/>
    <property type="match status" value="1"/>
</dbReference>
<feature type="domain" description="Ig-like" evidence="13">
    <location>
        <begin position="3543"/>
        <end position="3633"/>
    </location>
</feature>
<feature type="domain" description="Ig-like" evidence="13">
    <location>
        <begin position="3075"/>
        <end position="3163"/>
    </location>
</feature>
<keyword evidence="15" id="KW-1185">Reference proteome</keyword>
<evidence type="ECO:0000256" key="3">
    <source>
        <dbReference type="ARBA" id="ARBA00006692"/>
    </source>
</evidence>
<feature type="compositionally biased region" description="Basic and acidic residues" evidence="11">
    <location>
        <begin position="4692"/>
        <end position="4723"/>
    </location>
</feature>
<dbReference type="GO" id="GO:0055013">
    <property type="term" value="P:cardiac muscle cell development"/>
    <property type="evidence" value="ECO:0007669"/>
    <property type="project" value="UniProtKB-ARBA"/>
</dbReference>
<feature type="region of interest" description="Disordered" evidence="11">
    <location>
        <begin position="446"/>
        <end position="472"/>
    </location>
</feature>
<feature type="domain" description="Ig-like" evidence="13">
    <location>
        <begin position="4336"/>
        <end position="4408"/>
    </location>
</feature>
<feature type="domain" description="Ig-like" evidence="13">
    <location>
        <begin position="4022"/>
        <end position="4111"/>
    </location>
</feature>
<dbReference type="InterPro" id="IPR007110">
    <property type="entry name" value="Ig-like_dom"/>
</dbReference>
<feature type="domain" description="Ig-like" evidence="13">
    <location>
        <begin position="1953"/>
        <end position="2041"/>
    </location>
</feature>
<feature type="domain" description="Ig-like" evidence="13">
    <location>
        <begin position="1575"/>
        <end position="1665"/>
    </location>
</feature>
<dbReference type="CDD" id="cd00096">
    <property type="entry name" value="Ig"/>
    <property type="match status" value="12"/>
</dbReference>
<feature type="domain" description="Ig-like" evidence="13">
    <location>
        <begin position="4414"/>
        <end position="4509"/>
    </location>
</feature>
<evidence type="ECO:0000256" key="11">
    <source>
        <dbReference type="SAM" id="MobiDB-lite"/>
    </source>
</evidence>
<feature type="domain" description="Ig-like" evidence="13">
    <location>
        <begin position="3261"/>
        <end position="3345"/>
    </location>
</feature>
<dbReference type="SMART" id="SM00406">
    <property type="entry name" value="IGv"/>
    <property type="match status" value="8"/>
</dbReference>
<feature type="domain" description="Ig-like" evidence="13">
    <location>
        <begin position="3451"/>
        <end position="3539"/>
    </location>
</feature>
<evidence type="ECO:0000313" key="15">
    <source>
        <dbReference type="Proteomes" id="UP000295070"/>
    </source>
</evidence>
<name>A0A484CSK5_PERFV</name>
<feature type="domain" description="Ig-like" evidence="13">
    <location>
        <begin position="2419"/>
        <end position="2507"/>
    </location>
</feature>
<feature type="domain" description="Ig-like" evidence="13">
    <location>
        <begin position="3638"/>
        <end position="3726"/>
    </location>
</feature>
<keyword evidence="12" id="KW-0732">Signal</keyword>
<feature type="region of interest" description="Disordered" evidence="11">
    <location>
        <begin position="718"/>
        <end position="738"/>
    </location>
</feature>
<evidence type="ECO:0000256" key="4">
    <source>
        <dbReference type="ARBA" id="ARBA00022490"/>
    </source>
</evidence>
<dbReference type="PANTHER" id="PTHR47633">
    <property type="entry name" value="IMMUNOGLOBULIN"/>
    <property type="match status" value="1"/>
</dbReference>
<dbReference type="STRING" id="8167.A0A484CSK5"/>
<dbReference type="SMART" id="SM00409">
    <property type="entry name" value="IG"/>
    <property type="match status" value="37"/>
</dbReference>
<evidence type="ECO:0000256" key="5">
    <source>
        <dbReference type="ARBA" id="ARBA00022737"/>
    </source>
</evidence>
<accession>A0A484CSK5</accession>
<dbReference type="SMART" id="SM00408">
    <property type="entry name" value="IGc2"/>
    <property type="match status" value="36"/>
</dbReference>
<feature type="domain" description="Ig-like" evidence="13">
    <location>
        <begin position="182"/>
        <end position="271"/>
    </location>
</feature>
<feature type="domain" description="Ig-like" evidence="13">
    <location>
        <begin position="1294"/>
        <end position="1385"/>
    </location>
</feature>
<dbReference type="InterPro" id="IPR003598">
    <property type="entry name" value="Ig_sub2"/>
</dbReference>
<feature type="compositionally biased region" description="Basic and acidic residues" evidence="11">
    <location>
        <begin position="4893"/>
        <end position="4950"/>
    </location>
</feature>
<feature type="domain" description="Ig-like" evidence="13">
    <location>
        <begin position="3734"/>
        <end position="3822"/>
    </location>
</feature>
<dbReference type="FunFam" id="2.60.40.10:FF:000145">
    <property type="entry name" value="Myosin light chain kinase, smooth muscle"/>
    <property type="match status" value="1"/>
</dbReference>
<dbReference type="EMBL" id="SCKG01000011">
    <property type="protein sequence ID" value="TDH06436.1"/>
    <property type="molecule type" value="Genomic_DNA"/>
</dbReference>
<evidence type="ECO:0000256" key="8">
    <source>
        <dbReference type="ARBA" id="ARBA00023157"/>
    </source>
</evidence>
<dbReference type="Pfam" id="PF07679">
    <property type="entry name" value="I-set"/>
    <property type="match status" value="37"/>
</dbReference>
<feature type="region of interest" description="Disordered" evidence="11">
    <location>
        <begin position="4670"/>
        <end position="4861"/>
    </location>
</feature>
<feature type="signal peptide" evidence="12">
    <location>
        <begin position="1"/>
        <end position="24"/>
    </location>
</feature>
<dbReference type="Pfam" id="PF18362">
    <property type="entry name" value="THB"/>
    <property type="match status" value="1"/>
</dbReference>
<comment type="caution">
    <text evidence="14">The sequence shown here is derived from an EMBL/GenBank/DDBJ whole genome shotgun (WGS) entry which is preliminary data.</text>
</comment>
<keyword evidence="9" id="KW-0539">Nucleus</keyword>